<dbReference type="GeneID" id="103366588"/>
<keyword evidence="2" id="KW-1185">Reference proteome</keyword>
<evidence type="ECO:0000256" key="1">
    <source>
        <dbReference type="SAM" id="Coils"/>
    </source>
</evidence>
<evidence type="ECO:0000313" key="2">
    <source>
        <dbReference type="Proteomes" id="UP000694891"/>
    </source>
</evidence>
<dbReference type="RefSeq" id="XP_008292579.1">
    <property type="nucleotide sequence ID" value="XM_008294357.1"/>
</dbReference>
<dbReference type="Proteomes" id="UP000694891">
    <property type="component" value="Unplaced"/>
</dbReference>
<protein>
    <submittedName>
        <fullName evidence="3">Uncharacterized protein LOC103366588</fullName>
    </submittedName>
</protein>
<name>A0A9Y4KF57_9TELE</name>
<organism evidence="2 3">
    <name type="scientific">Stegastes partitus</name>
    <name type="common">bicolor damselfish</name>
    <dbReference type="NCBI Taxonomy" id="144197"/>
    <lineage>
        <taxon>Eukaryota</taxon>
        <taxon>Metazoa</taxon>
        <taxon>Chordata</taxon>
        <taxon>Craniata</taxon>
        <taxon>Vertebrata</taxon>
        <taxon>Euteleostomi</taxon>
        <taxon>Actinopterygii</taxon>
        <taxon>Neopterygii</taxon>
        <taxon>Teleostei</taxon>
        <taxon>Neoteleostei</taxon>
        <taxon>Acanthomorphata</taxon>
        <taxon>Ovalentaria</taxon>
        <taxon>Pomacentridae</taxon>
        <taxon>Stegastes</taxon>
    </lineage>
</organism>
<dbReference type="PANTHER" id="PTHR32046:SF11">
    <property type="entry name" value="IMMUNE-ASSOCIATED NUCLEOTIDE-BINDING PROTEIN 10-LIKE"/>
    <property type="match status" value="1"/>
</dbReference>
<dbReference type="PANTHER" id="PTHR32046">
    <property type="entry name" value="G DOMAIN-CONTAINING PROTEIN"/>
    <property type="match status" value="1"/>
</dbReference>
<keyword evidence="1" id="KW-0175">Coiled coil</keyword>
<reference evidence="3" key="1">
    <citation type="submission" date="2025-08" db="UniProtKB">
        <authorList>
            <consortium name="RefSeq"/>
        </authorList>
    </citation>
    <scope>IDENTIFICATION</scope>
</reference>
<proteinExistence type="predicted"/>
<feature type="coiled-coil region" evidence="1">
    <location>
        <begin position="166"/>
        <end position="200"/>
    </location>
</feature>
<accession>A0A9Y4KF57</accession>
<evidence type="ECO:0000313" key="3">
    <source>
        <dbReference type="RefSeq" id="XP_008292579.1"/>
    </source>
</evidence>
<dbReference type="AlphaFoldDB" id="A0A9Y4KF57"/>
<gene>
    <name evidence="3" type="primary">LOC103366588</name>
</gene>
<feature type="coiled-coil region" evidence="1">
    <location>
        <begin position="26"/>
        <end position="70"/>
    </location>
</feature>
<sequence>MSEFTAFLNRTGPQKLVTTVEVLNKRVRLEACIQNLQERIMFIEAKQTEINQTEEALKEHEEEMKKNQKFTVEVDEPYKDKEPIDGGMWGLVFYEGAVCCTVCEENCHYPGCTMVWKPEDCEVMKGGRCTSCTNKCPASDHVKEKWRYVTKTRRVKKTLIDMKLKYEENQTENQKKSSLLENLKKEMDQLTADKTRWLEKAYQHVVRLKEIALEADSVSTHVHLDFLIEKMKEKGDTEKVQKLEEMKRMMDEGTRAAVKYVVVSQKLV</sequence>